<reference evidence="10" key="1">
    <citation type="submission" date="2021-03" db="EMBL/GenBank/DDBJ databases">
        <authorList>
            <person name="Peeters C."/>
        </authorList>
    </citation>
    <scope>NUCLEOTIDE SEQUENCE</scope>
    <source>
        <strain evidence="10">LMG 31506</strain>
    </source>
</reference>
<keyword evidence="3 7" id="KW-0560">Oxidoreductase</keyword>
<evidence type="ECO:0000313" key="10">
    <source>
        <dbReference type="EMBL" id="CAG2126655.1"/>
    </source>
</evidence>
<comment type="catalytic activity">
    <reaction evidence="7">
        <text>(2E)-4-hydroxy-3-methylbut-2-enyl diphosphate + oxidized [flavodoxin] + H2O + 2 H(+) = 2-C-methyl-D-erythritol 2,4-cyclic diphosphate + reduced [flavodoxin]</text>
        <dbReference type="Rhea" id="RHEA:43604"/>
        <dbReference type="Rhea" id="RHEA-COMP:10622"/>
        <dbReference type="Rhea" id="RHEA-COMP:10623"/>
        <dbReference type="ChEBI" id="CHEBI:15377"/>
        <dbReference type="ChEBI" id="CHEBI:15378"/>
        <dbReference type="ChEBI" id="CHEBI:57618"/>
        <dbReference type="ChEBI" id="CHEBI:58210"/>
        <dbReference type="ChEBI" id="CHEBI:58483"/>
        <dbReference type="ChEBI" id="CHEBI:128753"/>
        <dbReference type="EC" id="1.17.7.3"/>
    </reaction>
</comment>
<name>A0A916N1A5_9BURK</name>
<protein>
    <recommendedName>
        <fullName evidence="7">4-hydroxy-3-methylbut-2-en-1-yl diphosphate synthase (flavodoxin)</fullName>
        <ecNumber evidence="7">1.17.7.3</ecNumber>
    </recommendedName>
    <alternativeName>
        <fullName evidence="7">1-hydroxy-2-methyl-2-(E)-butenyl 4-diphosphate synthase</fullName>
    </alternativeName>
</protein>
<dbReference type="InterPro" id="IPR016425">
    <property type="entry name" value="IspG_bac"/>
</dbReference>
<keyword evidence="1 7" id="KW-0004">4Fe-4S</keyword>
<dbReference type="GO" id="GO:0005506">
    <property type="term" value="F:iron ion binding"/>
    <property type="evidence" value="ECO:0007669"/>
    <property type="project" value="InterPro"/>
</dbReference>
<dbReference type="InterPro" id="IPR045854">
    <property type="entry name" value="NO2/SO3_Rdtase_4Fe4S_sf"/>
</dbReference>
<dbReference type="Gene3D" id="3.20.20.20">
    <property type="entry name" value="Dihydropteroate synthase-like"/>
    <property type="match status" value="1"/>
</dbReference>
<keyword evidence="4 7" id="KW-0408">Iron</keyword>
<dbReference type="HAMAP" id="MF_00159">
    <property type="entry name" value="IspG"/>
    <property type="match status" value="1"/>
</dbReference>
<feature type="binding site" evidence="7">
    <location>
        <position position="315"/>
    </location>
    <ligand>
        <name>[4Fe-4S] cluster</name>
        <dbReference type="ChEBI" id="CHEBI:49883"/>
    </ligand>
</feature>
<keyword evidence="11" id="KW-1185">Reference proteome</keyword>
<evidence type="ECO:0000259" key="8">
    <source>
        <dbReference type="Pfam" id="PF04551"/>
    </source>
</evidence>
<comment type="function">
    <text evidence="7">Converts 2C-methyl-D-erythritol 2,4-cyclodiphosphate (ME-2,4cPP) into 1-hydroxy-2-methyl-2-(E)-butenyl 4-diphosphate.</text>
</comment>
<dbReference type="InterPro" id="IPR058579">
    <property type="entry name" value="IspG_C"/>
</dbReference>
<dbReference type="GO" id="GO:0051539">
    <property type="term" value="F:4 iron, 4 sulfur cluster binding"/>
    <property type="evidence" value="ECO:0007669"/>
    <property type="project" value="UniProtKB-UniRule"/>
</dbReference>
<comment type="caution">
    <text evidence="10">The sequence shown here is derived from an EMBL/GenBank/DDBJ whole genome shotgun (WGS) entry which is preliminary data.</text>
</comment>
<feature type="binding site" evidence="7">
    <location>
        <position position="312"/>
    </location>
    <ligand>
        <name>[4Fe-4S] cluster</name>
        <dbReference type="ChEBI" id="CHEBI:49883"/>
    </ligand>
</feature>
<proteinExistence type="inferred from homology"/>
<evidence type="ECO:0000256" key="3">
    <source>
        <dbReference type="ARBA" id="ARBA00023002"/>
    </source>
</evidence>
<evidence type="ECO:0000256" key="5">
    <source>
        <dbReference type="ARBA" id="ARBA00023014"/>
    </source>
</evidence>
<evidence type="ECO:0000256" key="4">
    <source>
        <dbReference type="ARBA" id="ARBA00023004"/>
    </source>
</evidence>
<dbReference type="PIRSF" id="PIRSF004640">
    <property type="entry name" value="IspG"/>
    <property type="match status" value="1"/>
</dbReference>
<gene>
    <name evidence="7 10" type="primary">ispG</name>
    <name evidence="10" type="ORF">LMG31506_00104</name>
</gene>
<keyword evidence="5 7" id="KW-0411">Iron-sulfur</keyword>
<dbReference type="Pfam" id="PF26540">
    <property type="entry name" value="GcpE_C"/>
    <property type="match status" value="1"/>
</dbReference>
<dbReference type="EMBL" id="CAJPUY010000001">
    <property type="protein sequence ID" value="CAG2126655.1"/>
    <property type="molecule type" value="Genomic_DNA"/>
</dbReference>
<keyword evidence="6 7" id="KW-0414">Isoprene biosynthesis</keyword>
<evidence type="ECO:0000259" key="9">
    <source>
        <dbReference type="Pfam" id="PF26540"/>
    </source>
</evidence>
<dbReference type="GO" id="GO:0141197">
    <property type="term" value="F:4-hydroxy-3-methylbut-2-enyl-diphosphate synthase activity (flavodoxin)"/>
    <property type="evidence" value="ECO:0007669"/>
    <property type="project" value="UniProtKB-EC"/>
</dbReference>
<evidence type="ECO:0000313" key="11">
    <source>
        <dbReference type="Proteomes" id="UP000672934"/>
    </source>
</evidence>
<dbReference type="Proteomes" id="UP000672934">
    <property type="component" value="Unassembled WGS sequence"/>
</dbReference>
<accession>A0A916N1A5</accession>
<dbReference type="PANTHER" id="PTHR30454">
    <property type="entry name" value="4-HYDROXY-3-METHYLBUT-2-EN-1-YL DIPHOSPHATE SYNTHASE"/>
    <property type="match status" value="1"/>
</dbReference>
<dbReference type="GO" id="GO:0019288">
    <property type="term" value="P:isopentenyl diphosphate biosynthetic process, methylerythritol 4-phosphate pathway"/>
    <property type="evidence" value="ECO:0007669"/>
    <property type="project" value="UniProtKB-UniRule"/>
</dbReference>
<dbReference type="RefSeq" id="WP_211945139.1">
    <property type="nucleotide sequence ID" value="NZ_CAJPUY010000001.1"/>
</dbReference>
<sequence>MNEQLCLPVLPGPLPRRETRQARIEWSGNIVTIGGGAPVRVQSMTNTDTVDAIGTAIQVKELARAGSEIVRITVNTPEAAAAVPHIREQLDRMGVNVPLVGDFHYNGHKLLQDHPACAEALSKYRINPGNVGQGAKRDTQFAQMIEMACRFNKPVRIGVNWGSLDQDLLARVMDENAGRAEPWPAQSVMIEALITSAIDSAKKAEEIGLPGNQIILSCKVSQVQELIAVYRELARRCDYALHLGLTEAGMGSKGIVASTAALSVLLQEGIGDTIRISLTPEPGAPREKEVYVGQEILQTMGMRNFTPMVIACPGCGRTTSTVFQELAASIQTYLREQMPHWKTAYPGVEEMDVAVMGCIVNGPGESKHANIGISLPGSGESPAAPVFVDGVKVKTLRGERISEEFQAIVDEYVRTHYGPGAARAEKEAAA</sequence>
<evidence type="ECO:0000256" key="7">
    <source>
        <dbReference type="HAMAP-Rule" id="MF_00159"/>
    </source>
</evidence>
<evidence type="ECO:0000256" key="2">
    <source>
        <dbReference type="ARBA" id="ARBA00022723"/>
    </source>
</evidence>
<dbReference type="FunFam" id="3.30.413.10:FF:000012">
    <property type="entry name" value="4-hydroxy-3-methylbut-2-en-1-yl diphosphate synthase (flavodoxin)"/>
    <property type="match status" value="1"/>
</dbReference>
<dbReference type="AlphaFoldDB" id="A0A916N1A5"/>
<feature type="binding site" evidence="7">
    <location>
        <position position="358"/>
    </location>
    <ligand>
        <name>[4Fe-4S] cluster</name>
        <dbReference type="ChEBI" id="CHEBI:49883"/>
    </ligand>
</feature>
<dbReference type="InterPro" id="IPR011005">
    <property type="entry name" value="Dihydropteroate_synth-like_sf"/>
</dbReference>
<dbReference type="PANTHER" id="PTHR30454:SF0">
    <property type="entry name" value="4-HYDROXY-3-METHYLBUT-2-EN-1-YL DIPHOSPHATE SYNTHASE (FERREDOXIN), CHLOROPLASTIC"/>
    <property type="match status" value="1"/>
</dbReference>
<organism evidence="10 11">
    <name type="scientific">Cupriavidus yeoncheonensis</name>
    <dbReference type="NCBI Taxonomy" id="1462994"/>
    <lineage>
        <taxon>Bacteria</taxon>
        <taxon>Pseudomonadati</taxon>
        <taxon>Pseudomonadota</taxon>
        <taxon>Betaproteobacteria</taxon>
        <taxon>Burkholderiales</taxon>
        <taxon>Burkholderiaceae</taxon>
        <taxon>Cupriavidus</taxon>
    </lineage>
</organism>
<comment type="pathway">
    <text evidence="7">Isoprenoid biosynthesis; isopentenyl diphosphate biosynthesis via DXP pathway; isopentenyl diphosphate from 1-deoxy-D-xylulose 5-phosphate: step 5/6.</text>
</comment>
<feature type="binding site" evidence="7">
    <location>
        <position position="365"/>
    </location>
    <ligand>
        <name>[4Fe-4S] cluster</name>
        <dbReference type="ChEBI" id="CHEBI:49883"/>
    </ligand>
</feature>
<comment type="cofactor">
    <cofactor evidence="7">
        <name>[4Fe-4S] cluster</name>
        <dbReference type="ChEBI" id="CHEBI:49883"/>
    </cofactor>
    <text evidence="7">Binds 1 [4Fe-4S] cluster.</text>
</comment>
<dbReference type="Pfam" id="PF04551">
    <property type="entry name" value="GcpE"/>
    <property type="match status" value="1"/>
</dbReference>
<dbReference type="NCBIfam" id="NF001540">
    <property type="entry name" value="PRK00366.1"/>
    <property type="match status" value="1"/>
</dbReference>
<evidence type="ECO:0000256" key="6">
    <source>
        <dbReference type="ARBA" id="ARBA00023229"/>
    </source>
</evidence>
<dbReference type="EC" id="1.17.7.3" evidence="7"/>
<dbReference type="GO" id="GO:0016114">
    <property type="term" value="P:terpenoid biosynthetic process"/>
    <property type="evidence" value="ECO:0007669"/>
    <property type="project" value="InterPro"/>
</dbReference>
<dbReference type="InterPro" id="IPR004588">
    <property type="entry name" value="IspG_bac-typ"/>
</dbReference>
<dbReference type="Gene3D" id="3.30.413.10">
    <property type="entry name" value="Sulfite Reductase Hemoprotein, domain 1"/>
    <property type="match status" value="1"/>
</dbReference>
<feature type="domain" description="IspG TIM-barrel" evidence="8">
    <location>
        <begin position="31"/>
        <end position="293"/>
    </location>
</feature>
<comment type="similarity">
    <text evidence="7">Belongs to the IspG family.</text>
</comment>
<dbReference type="GO" id="GO:0046429">
    <property type="term" value="F:4-hydroxy-3-methylbut-2-en-1-yl diphosphate synthase activity (ferredoxin)"/>
    <property type="evidence" value="ECO:0007669"/>
    <property type="project" value="UniProtKB-UniRule"/>
</dbReference>
<evidence type="ECO:0000256" key="1">
    <source>
        <dbReference type="ARBA" id="ARBA00022485"/>
    </source>
</evidence>
<feature type="domain" description="IspG C-terminal" evidence="9">
    <location>
        <begin position="309"/>
        <end position="410"/>
    </location>
</feature>
<dbReference type="NCBIfam" id="TIGR00612">
    <property type="entry name" value="ispG_gcpE"/>
    <property type="match status" value="1"/>
</dbReference>
<keyword evidence="2 7" id="KW-0479">Metal-binding</keyword>
<dbReference type="InterPro" id="IPR058578">
    <property type="entry name" value="IspG_TIM"/>
</dbReference>